<accession>A0A545TLC2</accession>
<evidence type="ECO:0000313" key="4">
    <source>
        <dbReference type="Proteomes" id="UP000315252"/>
    </source>
</evidence>
<evidence type="ECO:0000256" key="1">
    <source>
        <dbReference type="SAM" id="Phobius"/>
    </source>
</evidence>
<evidence type="ECO:0000259" key="2">
    <source>
        <dbReference type="Pfam" id="PF07589"/>
    </source>
</evidence>
<dbReference type="InterPro" id="IPR013424">
    <property type="entry name" value="Ice-binding_C"/>
</dbReference>
<feature type="domain" description="Ice-binding protein C-terminal" evidence="2">
    <location>
        <begin position="234"/>
        <end position="258"/>
    </location>
</feature>
<name>A0A545TLC2_9PROT</name>
<keyword evidence="1" id="KW-1133">Transmembrane helix</keyword>
<keyword evidence="4" id="KW-1185">Reference proteome</keyword>
<reference evidence="3 4" key="1">
    <citation type="submission" date="2019-06" db="EMBL/GenBank/DDBJ databases">
        <title>Whole genome sequence for Rhodospirillaceae sp. R148.</title>
        <authorList>
            <person name="Wang G."/>
        </authorList>
    </citation>
    <scope>NUCLEOTIDE SEQUENCE [LARGE SCALE GENOMIC DNA]</scope>
    <source>
        <strain evidence="3 4">R148</strain>
    </source>
</reference>
<protein>
    <submittedName>
        <fullName evidence="3">PEP-CTERM sorting domain-containing protein</fullName>
    </submittedName>
</protein>
<comment type="caution">
    <text evidence="3">The sequence shown here is derived from an EMBL/GenBank/DDBJ whole genome shotgun (WGS) entry which is preliminary data.</text>
</comment>
<proteinExistence type="predicted"/>
<dbReference type="Proteomes" id="UP000315252">
    <property type="component" value="Unassembled WGS sequence"/>
</dbReference>
<evidence type="ECO:0000313" key="3">
    <source>
        <dbReference type="EMBL" id="TQV77986.1"/>
    </source>
</evidence>
<dbReference type="EMBL" id="VHSH01000007">
    <property type="protein sequence ID" value="TQV77986.1"/>
    <property type="molecule type" value="Genomic_DNA"/>
</dbReference>
<feature type="transmembrane region" description="Helical" evidence="1">
    <location>
        <begin position="238"/>
        <end position="254"/>
    </location>
</feature>
<dbReference type="NCBIfam" id="TIGR02595">
    <property type="entry name" value="PEP_CTERM"/>
    <property type="match status" value="1"/>
</dbReference>
<sequence length="263" mass="28294">MHPPSTKLRHSVARSGQPKRVNLLPSLQPKEVEAGRCRSDLGGHCSKTDKLARILDKMAGSPCSHTYKRVSWRQRFWGDQNMMKSFQGLALAVALALFATLPGTAKATLIGDEVSLEIFSNGQSVLGPLTETVRGGVEFNPRNRLTFDVGASSIEITSLIGPAGFATNIDFVFTDLDWVGEAGVIVDVLLNSVQGIGSVSFTEDSVTFSVLEDDLVVPGVLASIELVTRHASVAVPEPATLALFGFGLAGLGFARRRRMWGRE</sequence>
<dbReference type="AlphaFoldDB" id="A0A545TLC2"/>
<organism evidence="3 4">
    <name type="scientific">Denitrobaculum tricleocarpae</name>
    <dbReference type="NCBI Taxonomy" id="2591009"/>
    <lineage>
        <taxon>Bacteria</taxon>
        <taxon>Pseudomonadati</taxon>
        <taxon>Pseudomonadota</taxon>
        <taxon>Alphaproteobacteria</taxon>
        <taxon>Rhodospirillales</taxon>
        <taxon>Rhodospirillaceae</taxon>
        <taxon>Denitrobaculum</taxon>
    </lineage>
</organism>
<gene>
    <name evidence="3" type="ORF">FKG95_20050</name>
</gene>
<dbReference type="Pfam" id="PF07589">
    <property type="entry name" value="PEP-CTERM"/>
    <property type="match status" value="1"/>
</dbReference>
<keyword evidence="1" id="KW-0812">Transmembrane</keyword>
<keyword evidence="1" id="KW-0472">Membrane</keyword>